<dbReference type="InterPro" id="IPR041524">
    <property type="entry name" value="GH131_N"/>
</dbReference>
<protein>
    <recommendedName>
        <fullName evidence="3">Glycoside hydrolase 131 catalytic N-terminal domain-containing protein</fullName>
    </recommendedName>
</protein>
<dbReference type="Pfam" id="PF18271">
    <property type="entry name" value="GH131_N"/>
    <property type="match status" value="1"/>
</dbReference>
<keyword evidence="2" id="KW-0732">Signal</keyword>
<dbReference type="Gene3D" id="2.60.120.1160">
    <property type="match status" value="1"/>
</dbReference>
<feature type="compositionally biased region" description="Basic and acidic residues" evidence="1">
    <location>
        <begin position="56"/>
        <end position="86"/>
    </location>
</feature>
<sequence>MKPSFLTLVGLLAASVASNPVPASNVAALAARGGGGANNKANSENTNANGAGCDAGKAKENGKQTGKETGKENGKQKGQDKGKDNGKQNGNKGGAGAGGGGAAKNGTADAGGAAGGAGAGAGAGGAGKKNGTADAGGGAGGAGAGAGGAAGGALVLPDGRIKADAVPEDFNVLESVFKSAVVKGDGLKFSDIITFPEVEASLFDKAGKTKAFAINIDDKSIFIPKGGEPQSNIRRADLLPSIRSQLNDVAVTGVRTMHFSVQRDPAKPLNATHDYQIMNLESKDFSFHQVDVRTGADNGNDIAIFGNSKTTPAPAKIFSTPFGEGQFENFALKMDFNANTVQVFHSTGQAPLQQVTEPVANDLGGLGEYHIALQKNAFGNAPQPTGIKEALFFAGIFMEDSTNGTVTL</sequence>
<dbReference type="OrthoDB" id="5283326at2759"/>
<evidence type="ECO:0000313" key="4">
    <source>
        <dbReference type="EMBL" id="TQN67539.1"/>
    </source>
</evidence>
<accession>A0A5Q4BLT3</accession>
<feature type="domain" description="Glycoside hydrolase 131 catalytic N-terminal" evidence="3">
    <location>
        <begin position="155"/>
        <end position="404"/>
    </location>
</feature>
<dbReference type="PANTHER" id="PTHR34612">
    <property type="entry name" value="GH131_N DOMAIN-CONTAINING PROTEIN"/>
    <property type="match status" value="1"/>
</dbReference>
<evidence type="ECO:0000256" key="2">
    <source>
        <dbReference type="SAM" id="SignalP"/>
    </source>
</evidence>
<gene>
    <name evidence="4" type="ORF">CSHISOI_07913</name>
</gene>
<feature type="signal peptide" evidence="2">
    <location>
        <begin position="1"/>
        <end position="18"/>
    </location>
</feature>
<feature type="non-terminal residue" evidence="4">
    <location>
        <position position="408"/>
    </location>
</feature>
<dbReference type="AlphaFoldDB" id="A0A5Q4BLT3"/>
<evidence type="ECO:0000313" key="5">
    <source>
        <dbReference type="Proteomes" id="UP000326340"/>
    </source>
</evidence>
<dbReference type="EMBL" id="PUHP01000894">
    <property type="protein sequence ID" value="TQN67539.1"/>
    <property type="molecule type" value="Genomic_DNA"/>
</dbReference>
<name>A0A5Q4BLT3_9PEZI</name>
<keyword evidence="5" id="KW-1185">Reference proteome</keyword>
<feature type="compositionally biased region" description="Gly residues" evidence="1">
    <location>
        <begin position="91"/>
        <end position="103"/>
    </location>
</feature>
<dbReference type="PANTHER" id="PTHR34612:SF2">
    <property type="entry name" value="GLYCOSIDE HYDROLASE 131 CATALYTIC N-TERMINAL DOMAIN-CONTAINING PROTEIN"/>
    <property type="match status" value="1"/>
</dbReference>
<comment type="caution">
    <text evidence="4">The sequence shown here is derived from an EMBL/GenBank/DDBJ whole genome shotgun (WGS) entry which is preliminary data.</text>
</comment>
<proteinExistence type="predicted"/>
<dbReference type="Proteomes" id="UP000326340">
    <property type="component" value="Unassembled WGS sequence"/>
</dbReference>
<organism evidence="4 5">
    <name type="scientific">Colletotrichum shisoi</name>
    <dbReference type="NCBI Taxonomy" id="2078593"/>
    <lineage>
        <taxon>Eukaryota</taxon>
        <taxon>Fungi</taxon>
        <taxon>Dikarya</taxon>
        <taxon>Ascomycota</taxon>
        <taxon>Pezizomycotina</taxon>
        <taxon>Sordariomycetes</taxon>
        <taxon>Hypocreomycetidae</taxon>
        <taxon>Glomerellales</taxon>
        <taxon>Glomerellaceae</taxon>
        <taxon>Colletotrichum</taxon>
        <taxon>Colletotrichum destructivum species complex</taxon>
    </lineage>
</organism>
<evidence type="ECO:0000256" key="1">
    <source>
        <dbReference type="SAM" id="MobiDB-lite"/>
    </source>
</evidence>
<feature type="chain" id="PRO_5024933127" description="Glycoside hydrolase 131 catalytic N-terminal domain-containing protein" evidence="2">
    <location>
        <begin position="19"/>
        <end position="408"/>
    </location>
</feature>
<evidence type="ECO:0000259" key="3">
    <source>
        <dbReference type="Pfam" id="PF18271"/>
    </source>
</evidence>
<feature type="region of interest" description="Disordered" evidence="1">
    <location>
        <begin position="31"/>
        <end position="103"/>
    </location>
</feature>
<reference evidence="4 5" key="1">
    <citation type="journal article" date="2019" name="Sci. Rep.">
        <title>Colletotrichum shisoi sp. nov., an anthracnose pathogen of Perilla frutescens in Japan: molecular phylogenetic, morphological and genomic evidence.</title>
        <authorList>
            <person name="Gan P."/>
            <person name="Tsushima A."/>
            <person name="Hiroyama R."/>
            <person name="Narusaka M."/>
            <person name="Takano Y."/>
            <person name="Narusaka Y."/>
            <person name="Kawaradani M."/>
            <person name="Damm U."/>
            <person name="Shirasu K."/>
        </authorList>
    </citation>
    <scope>NUCLEOTIDE SEQUENCE [LARGE SCALE GENOMIC DNA]</scope>
    <source>
        <strain evidence="4 5">PG-2018a</strain>
    </source>
</reference>
<feature type="compositionally biased region" description="Low complexity" evidence="1">
    <location>
        <begin position="38"/>
        <end position="49"/>
    </location>
</feature>